<dbReference type="AlphaFoldDB" id="A0A4R3XTQ4"/>
<feature type="compositionally biased region" description="Basic and acidic residues" evidence="1">
    <location>
        <begin position="219"/>
        <end position="235"/>
    </location>
</feature>
<feature type="chain" id="PRO_5020234620" evidence="2">
    <location>
        <begin position="20"/>
        <end position="587"/>
    </location>
</feature>
<name>A0A4R3XTQ4_9PROT</name>
<evidence type="ECO:0000256" key="1">
    <source>
        <dbReference type="SAM" id="MobiDB-lite"/>
    </source>
</evidence>
<dbReference type="Pfam" id="PF07655">
    <property type="entry name" value="Secretin_N_2"/>
    <property type="match status" value="1"/>
</dbReference>
<dbReference type="InterPro" id="IPR004846">
    <property type="entry name" value="T2SS/T3SS_dom"/>
</dbReference>
<proteinExistence type="predicted"/>
<dbReference type="PROSITE" id="PS51257">
    <property type="entry name" value="PROKAR_LIPOPROTEIN"/>
    <property type="match status" value="1"/>
</dbReference>
<protein>
    <submittedName>
        <fullName evidence="5">General secretion pathway protein D</fullName>
    </submittedName>
</protein>
<sequence>MNKFFLAASLTILAGCAHQANIPLSEGHISQPKEMPKSSEIPPLVTVPTYVPAPKPTAKPQTYSVVVNEVPAKELLFALARDTKVNVDIHPGIQGLVTLNAINETLPAILDRVSKQVSIRYKLEGNTLIVTPDTPYIKTYRIDYVNIDRSTDSSIGVSTQVATTGSAIAAGGAASSQSGASGNNSNLIVKTQSKNNFWEILGENIRHILSATKSANQSAEEKALRQETARASREERLQQAEAVARAGSGATTLFATAFGNQSNTTPGESRDDAIINPVAGTVTVFGTERQQELIAQFLNSTQNAIQRQVLIEATIVEVSLNDQYRTGVDWSRVASGTGFTFKTNLGGKSNLANTLSSFLTGTYSNKSSGFGVTIDMLESFGKTRVLSSPKIMALNNQTALLKVVNNTVYFTVDVQQGSTSSTTGLVVQPTYTSTPHTVPVGIVLSVTPQINENDVVSLTVRPTISRITGFKDDPNPALGSGSSRIPNQVPEIQVREMESVLQISSGQTVILGGLMQDDISRNRDGIPELSRLDGIGSLFGQREEKTSQTELVIFLRPTVITNPTLESDELKFYQRFLPGQRAVGTNP</sequence>
<evidence type="ECO:0000313" key="5">
    <source>
        <dbReference type="EMBL" id="TCV80068.1"/>
    </source>
</evidence>
<dbReference type="InterPro" id="IPR011514">
    <property type="entry name" value="Secretin_N_2"/>
</dbReference>
<dbReference type="GO" id="GO:0009297">
    <property type="term" value="P:pilus assembly"/>
    <property type="evidence" value="ECO:0007669"/>
    <property type="project" value="InterPro"/>
</dbReference>
<evidence type="ECO:0000259" key="3">
    <source>
        <dbReference type="Pfam" id="PF00263"/>
    </source>
</evidence>
<evidence type="ECO:0000259" key="4">
    <source>
        <dbReference type="Pfam" id="PF07655"/>
    </source>
</evidence>
<dbReference type="GO" id="GO:0009306">
    <property type="term" value="P:protein secretion"/>
    <property type="evidence" value="ECO:0007669"/>
    <property type="project" value="InterPro"/>
</dbReference>
<feature type="domain" description="Secretin N-terminal" evidence="4">
    <location>
        <begin position="138"/>
        <end position="211"/>
    </location>
</feature>
<dbReference type="InterPro" id="IPR001775">
    <property type="entry name" value="GspD/PilQ"/>
</dbReference>
<dbReference type="NCBIfam" id="TIGR02519">
    <property type="entry name" value="pilus_MshL"/>
    <property type="match status" value="1"/>
</dbReference>
<dbReference type="Gene3D" id="3.55.50.30">
    <property type="match status" value="1"/>
</dbReference>
<evidence type="ECO:0000313" key="6">
    <source>
        <dbReference type="Proteomes" id="UP000295367"/>
    </source>
</evidence>
<dbReference type="GO" id="GO:0019867">
    <property type="term" value="C:outer membrane"/>
    <property type="evidence" value="ECO:0007669"/>
    <property type="project" value="InterPro"/>
</dbReference>
<dbReference type="RefSeq" id="WP_124946859.1">
    <property type="nucleotide sequence ID" value="NZ_BHVT01000044.1"/>
</dbReference>
<dbReference type="Proteomes" id="UP000295367">
    <property type="component" value="Unassembled WGS sequence"/>
</dbReference>
<dbReference type="OrthoDB" id="9779724at2"/>
<gene>
    <name evidence="5" type="ORF">EDC63_1313</name>
</gene>
<feature type="signal peptide" evidence="2">
    <location>
        <begin position="1"/>
        <end position="19"/>
    </location>
</feature>
<dbReference type="Pfam" id="PF00263">
    <property type="entry name" value="Secretin"/>
    <property type="match status" value="1"/>
</dbReference>
<dbReference type="GO" id="GO:0015627">
    <property type="term" value="C:type II protein secretion system complex"/>
    <property type="evidence" value="ECO:0007669"/>
    <property type="project" value="TreeGrafter"/>
</dbReference>
<dbReference type="EMBL" id="SMCO01000031">
    <property type="protein sequence ID" value="TCV80068.1"/>
    <property type="molecule type" value="Genomic_DNA"/>
</dbReference>
<feature type="domain" description="Type II/III secretion system secretin-like" evidence="3">
    <location>
        <begin position="377"/>
        <end position="560"/>
    </location>
</feature>
<dbReference type="InterPro" id="IPR050810">
    <property type="entry name" value="Bact_Secretion_Sys_Channel"/>
</dbReference>
<keyword evidence="2" id="KW-0732">Signal</keyword>
<organism evidence="5 6">
    <name type="scientific">Sulfurirhabdus autotrophica</name>
    <dbReference type="NCBI Taxonomy" id="1706046"/>
    <lineage>
        <taxon>Bacteria</taxon>
        <taxon>Pseudomonadati</taxon>
        <taxon>Pseudomonadota</taxon>
        <taxon>Betaproteobacteria</taxon>
        <taxon>Nitrosomonadales</taxon>
        <taxon>Sulfuricellaceae</taxon>
        <taxon>Sulfurirhabdus</taxon>
    </lineage>
</organism>
<dbReference type="PRINTS" id="PR00811">
    <property type="entry name" value="BCTERIALGSPD"/>
</dbReference>
<dbReference type="PANTHER" id="PTHR30332">
    <property type="entry name" value="PROBABLE GENERAL SECRETION PATHWAY PROTEIN D"/>
    <property type="match status" value="1"/>
</dbReference>
<dbReference type="InterPro" id="IPR013358">
    <property type="entry name" value="Pilus_biogenesis_MshL"/>
</dbReference>
<evidence type="ECO:0000256" key="2">
    <source>
        <dbReference type="SAM" id="SignalP"/>
    </source>
</evidence>
<comment type="caution">
    <text evidence="5">The sequence shown here is derived from an EMBL/GenBank/DDBJ whole genome shotgun (WGS) entry which is preliminary data.</text>
</comment>
<accession>A0A4R3XTQ4</accession>
<dbReference type="PANTHER" id="PTHR30332:SF17">
    <property type="entry name" value="TYPE IV PILIATION SYSTEM PROTEIN DR_0774-RELATED"/>
    <property type="match status" value="1"/>
</dbReference>
<feature type="region of interest" description="Disordered" evidence="1">
    <location>
        <begin position="216"/>
        <end position="235"/>
    </location>
</feature>
<keyword evidence="6" id="KW-1185">Reference proteome</keyword>
<reference evidence="5 6" key="1">
    <citation type="submission" date="2019-03" db="EMBL/GenBank/DDBJ databases">
        <title>Genomic Encyclopedia of Type Strains, Phase IV (KMG-IV): sequencing the most valuable type-strain genomes for metagenomic binning, comparative biology and taxonomic classification.</title>
        <authorList>
            <person name="Goeker M."/>
        </authorList>
    </citation>
    <scope>NUCLEOTIDE SEQUENCE [LARGE SCALE GENOMIC DNA]</scope>
    <source>
        <strain evidence="5 6">DSM 100309</strain>
    </source>
</reference>